<evidence type="ECO:0000313" key="3">
    <source>
        <dbReference type="Proteomes" id="UP000245926"/>
    </source>
</evidence>
<keyword evidence="3" id="KW-1185">Reference proteome</keyword>
<keyword evidence="1" id="KW-0732">Signal</keyword>
<dbReference type="RefSeq" id="WP_109895416.1">
    <property type="nucleotide sequence ID" value="NZ_CP029550.1"/>
</dbReference>
<sequence>MILTRSTLIRTLAVAALGTVLVSQVARAGTAETAAQAGAECLQGCTARGLADNCYYVDQAQTGRSGKIVIRRVQECD</sequence>
<evidence type="ECO:0000256" key="1">
    <source>
        <dbReference type="SAM" id="SignalP"/>
    </source>
</evidence>
<accession>A0A2U8WCZ8</accession>
<organism evidence="2 3">
    <name type="scientific">Methylobacterium durans</name>
    <dbReference type="NCBI Taxonomy" id="2202825"/>
    <lineage>
        <taxon>Bacteria</taxon>
        <taxon>Pseudomonadati</taxon>
        <taxon>Pseudomonadota</taxon>
        <taxon>Alphaproteobacteria</taxon>
        <taxon>Hyphomicrobiales</taxon>
        <taxon>Methylobacteriaceae</taxon>
        <taxon>Methylobacterium</taxon>
    </lineage>
</organism>
<gene>
    <name evidence="2" type="ORF">DK389_30505</name>
</gene>
<dbReference type="EMBL" id="CP029550">
    <property type="protein sequence ID" value="AWN44045.1"/>
    <property type="molecule type" value="Genomic_DNA"/>
</dbReference>
<name>A0A2U8WCZ8_9HYPH</name>
<evidence type="ECO:0000313" key="2">
    <source>
        <dbReference type="EMBL" id="AWN44045.1"/>
    </source>
</evidence>
<dbReference type="Proteomes" id="UP000245926">
    <property type="component" value="Chromosome"/>
</dbReference>
<dbReference type="KEGG" id="mets:DK389_30505"/>
<dbReference type="AlphaFoldDB" id="A0A2U8WCZ8"/>
<reference evidence="3" key="1">
    <citation type="submission" date="2018-05" db="EMBL/GenBank/DDBJ databases">
        <title>Complete Genome Sequence of Methylobacterium sp. 17SD2-17.</title>
        <authorList>
            <person name="Srinivasan S."/>
        </authorList>
    </citation>
    <scope>NUCLEOTIDE SEQUENCE [LARGE SCALE GENOMIC DNA]</scope>
    <source>
        <strain evidence="3">17SD2-17</strain>
    </source>
</reference>
<feature type="chain" id="PRO_5015900681" evidence="1">
    <location>
        <begin position="29"/>
        <end position="77"/>
    </location>
</feature>
<feature type="signal peptide" evidence="1">
    <location>
        <begin position="1"/>
        <end position="28"/>
    </location>
</feature>
<protein>
    <submittedName>
        <fullName evidence="2">Uncharacterized protein</fullName>
    </submittedName>
</protein>
<proteinExistence type="predicted"/>